<evidence type="ECO:0000259" key="6">
    <source>
        <dbReference type="PROSITE" id="PS50862"/>
    </source>
</evidence>
<feature type="domain" description="Aminoacyl-transfer RNA synthetases class-II family profile" evidence="6">
    <location>
        <begin position="169"/>
        <end position="485"/>
    </location>
</feature>
<dbReference type="GO" id="GO:0005524">
    <property type="term" value="F:ATP binding"/>
    <property type="evidence" value="ECO:0007669"/>
    <property type="project" value="UniProtKB-KW"/>
</dbReference>
<dbReference type="SUPFAM" id="SSF55681">
    <property type="entry name" value="Class II aaRS and biotin synthetases"/>
    <property type="match status" value="1"/>
</dbReference>
<proteinExistence type="predicted"/>
<organism evidence="7 8">
    <name type="scientific">Oedothorax gibbosus</name>
    <dbReference type="NCBI Taxonomy" id="931172"/>
    <lineage>
        <taxon>Eukaryota</taxon>
        <taxon>Metazoa</taxon>
        <taxon>Ecdysozoa</taxon>
        <taxon>Arthropoda</taxon>
        <taxon>Chelicerata</taxon>
        <taxon>Arachnida</taxon>
        <taxon>Araneae</taxon>
        <taxon>Araneomorphae</taxon>
        <taxon>Entelegynae</taxon>
        <taxon>Araneoidea</taxon>
        <taxon>Linyphiidae</taxon>
        <taxon>Erigoninae</taxon>
        <taxon>Oedothorax</taxon>
    </lineage>
</organism>
<dbReference type="GO" id="GO:0005739">
    <property type="term" value="C:mitochondrion"/>
    <property type="evidence" value="ECO:0007669"/>
    <property type="project" value="TreeGrafter"/>
</dbReference>
<keyword evidence="1" id="KW-0436">Ligase</keyword>
<keyword evidence="5" id="KW-0030">Aminoacyl-tRNA synthetase</keyword>
<dbReference type="CDD" id="cd04318">
    <property type="entry name" value="EcAsnRS_like_N"/>
    <property type="match status" value="1"/>
</dbReference>
<keyword evidence="8" id="KW-1185">Reference proteome</keyword>
<reference evidence="7 8" key="1">
    <citation type="journal article" date="2022" name="Nat. Ecol. Evol.">
        <title>A masculinizing supergene underlies an exaggerated male reproductive morph in a spider.</title>
        <authorList>
            <person name="Hendrickx F."/>
            <person name="De Corte Z."/>
            <person name="Sonet G."/>
            <person name="Van Belleghem S.M."/>
            <person name="Kostlbacher S."/>
            <person name="Vangestel C."/>
        </authorList>
    </citation>
    <scope>NUCLEOTIDE SEQUENCE [LARGE SCALE GENOMIC DNA]</scope>
    <source>
        <strain evidence="7">W744_W776</strain>
    </source>
</reference>
<dbReference type="PRINTS" id="PR01042">
    <property type="entry name" value="TRNASYNTHASP"/>
</dbReference>
<sequence>MLRYPSLVSLNICRRLYSTQLSLNVKETLTRKPIDQKILVQGWVQTVRKHKKSCFVDLIDGTCLELLQEFSLILANSKASLAKGIGLFEEGNKKFFCGLPQYGSSIKVEGSLIKSKYQGQEVELIADTWKTIGACAEDYPFQYRTKYTSEHIRQYPYLRPRTRRFSSILRVRNHASMAVHKYFQDKGYCFIHTPIITQNDCEGAGEVFSVELKEKVKATPSNTTENKNTSDEIKVLKDENLTNNATLSNEESSEKFFGAPAFLTVSGQLHLEAIASSFGGGVYNFGPTFRAESSRTRLHACEFQMIEAEIAFITSLEDLFKAVENCIKEIIENITQNCVNEIQFLSQDLKNHDTYINNLLSKPFVQMSYEESISILQKSKDPIKFGEDLSAKHKISLIKHCDNIPVFAYCFDLFASYGGEICGGSLREEDVEKLRAKYAFDENSSLSWYLDLRKYGCPPHGGFGIGFERLLQSILGISNIRDIVPFPRRKYDCKC</sequence>
<evidence type="ECO:0000256" key="5">
    <source>
        <dbReference type="ARBA" id="ARBA00023146"/>
    </source>
</evidence>
<dbReference type="Gene3D" id="2.40.50.140">
    <property type="entry name" value="Nucleic acid-binding proteins"/>
    <property type="match status" value="1"/>
</dbReference>
<dbReference type="PANTHER" id="PTHR22594">
    <property type="entry name" value="ASPARTYL/LYSYL-TRNA SYNTHETASE"/>
    <property type="match status" value="1"/>
</dbReference>
<dbReference type="Gene3D" id="3.30.930.10">
    <property type="entry name" value="Bira Bifunctional Protein, Domain 2"/>
    <property type="match status" value="2"/>
</dbReference>
<keyword evidence="2" id="KW-0547">Nucleotide-binding</keyword>
<dbReference type="InterPro" id="IPR045864">
    <property type="entry name" value="aa-tRNA-synth_II/BPL/LPL"/>
</dbReference>
<evidence type="ECO:0000256" key="2">
    <source>
        <dbReference type="ARBA" id="ARBA00022741"/>
    </source>
</evidence>
<comment type="caution">
    <text evidence="7">The sequence shown here is derived from an EMBL/GenBank/DDBJ whole genome shotgun (WGS) entry which is preliminary data.</text>
</comment>
<evidence type="ECO:0000256" key="4">
    <source>
        <dbReference type="ARBA" id="ARBA00022917"/>
    </source>
</evidence>
<dbReference type="SUPFAM" id="SSF50249">
    <property type="entry name" value="Nucleic acid-binding proteins"/>
    <property type="match status" value="1"/>
</dbReference>
<dbReference type="InterPro" id="IPR004364">
    <property type="entry name" value="Aa-tRNA-synt_II"/>
</dbReference>
<evidence type="ECO:0000313" key="7">
    <source>
        <dbReference type="EMBL" id="KAG8187396.1"/>
    </source>
</evidence>
<keyword evidence="3" id="KW-0067">ATP-binding</keyword>
<dbReference type="PROSITE" id="PS50862">
    <property type="entry name" value="AA_TRNA_LIGASE_II"/>
    <property type="match status" value="1"/>
</dbReference>
<name>A0AAV6UVV9_9ARAC</name>
<dbReference type="InterPro" id="IPR012340">
    <property type="entry name" value="NA-bd_OB-fold"/>
</dbReference>
<dbReference type="PANTHER" id="PTHR22594:SF34">
    <property type="entry name" value="ASPARAGINE--TRNA LIGASE, MITOCHONDRIAL-RELATED"/>
    <property type="match status" value="1"/>
</dbReference>
<dbReference type="AlphaFoldDB" id="A0AAV6UVV9"/>
<keyword evidence="4" id="KW-0648">Protein biosynthesis</keyword>
<dbReference type="Pfam" id="PF00152">
    <property type="entry name" value="tRNA-synt_2"/>
    <property type="match status" value="2"/>
</dbReference>
<protein>
    <recommendedName>
        <fullName evidence="6">Aminoacyl-transfer RNA synthetases class-II family profile domain-containing protein</fullName>
    </recommendedName>
</protein>
<dbReference type="InterPro" id="IPR006195">
    <property type="entry name" value="aa-tRNA-synth_II"/>
</dbReference>
<evidence type="ECO:0000313" key="8">
    <source>
        <dbReference type="Proteomes" id="UP000827092"/>
    </source>
</evidence>
<gene>
    <name evidence="7" type="ORF">JTE90_016940</name>
</gene>
<dbReference type="Proteomes" id="UP000827092">
    <property type="component" value="Unassembled WGS sequence"/>
</dbReference>
<dbReference type="GO" id="GO:0006421">
    <property type="term" value="P:asparaginyl-tRNA aminoacylation"/>
    <property type="evidence" value="ECO:0007669"/>
    <property type="project" value="TreeGrafter"/>
</dbReference>
<accession>A0AAV6UVV9</accession>
<evidence type="ECO:0000256" key="3">
    <source>
        <dbReference type="ARBA" id="ARBA00022840"/>
    </source>
</evidence>
<dbReference type="GO" id="GO:0004816">
    <property type="term" value="F:asparagine-tRNA ligase activity"/>
    <property type="evidence" value="ECO:0007669"/>
    <property type="project" value="TreeGrafter"/>
</dbReference>
<dbReference type="EMBL" id="JAFNEN010000273">
    <property type="protein sequence ID" value="KAG8187396.1"/>
    <property type="molecule type" value="Genomic_DNA"/>
</dbReference>
<dbReference type="InterPro" id="IPR002312">
    <property type="entry name" value="Asp/Asn-tRNA-synth_IIb"/>
</dbReference>
<evidence type="ECO:0000256" key="1">
    <source>
        <dbReference type="ARBA" id="ARBA00022598"/>
    </source>
</evidence>